<keyword evidence="2" id="KW-1185">Reference proteome</keyword>
<reference evidence="1 2" key="1">
    <citation type="submission" date="2016-02" db="EMBL/GenBank/DDBJ databases">
        <title>Secondary metabolites in Legionella.</title>
        <authorList>
            <person name="Tobias N.J."/>
            <person name="Bode H.B."/>
        </authorList>
    </citation>
    <scope>NUCLEOTIDE SEQUENCE [LARGE SCALE GENOMIC DNA]</scope>
    <source>
        <strain evidence="1 2">DSM 19216</strain>
    </source>
</reference>
<gene>
    <name evidence="1" type="ORF">lpari_03776</name>
</gene>
<evidence type="ECO:0000313" key="1">
    <source>
        <dbReference type="EMBL" id="OEH45296.1"/>
    </source>
</evidence>
<dbReference type="Proteomes" id="UP000095229">
    <property type="component" value="Unassembled WGS sequence"/>
</dbReference>
<name>A0A1E5JL64_9GAMM</name>
<organism evidence="1 2">
    <name type="scientific">Legionella parisiensis</name>
    <dbReference type="NCBI Taxonomy" id="45071"/>
    <lineage>
        <taxon>Bacteria</taxon>
        <taxon>Pseudomonadati</taxon>
        <taxon>Pseudomonadota</taxon>
        <taxon>Gammaproteobacteria</taxon>
        <taxon>Legionellales</taxon>
        <taxon>Legionellaceae</taxon>
        <taxon>Legionella</taxon>
    </lineage>
</organism>
<dbReference type="EMBL" id="LSOG01000104">
    <property type="protein sequence ID" value="OEH45296.1"/>
    <property type="molecule type" value="Genomic_DNA"/>
</dbReference>
<dbReference type="AlphaFoldDB" id="A0A1E5JL64"/>
<proteinExistence type="predicted"/>
<evidence type="ECO:0000313" key="2">
    <source>
        <dbReference type="Proteomes" id="UP000095229"/>
    </source>
</evidence>
<sequence length="91" mass="11136">MSIDVVLCEKSKHFNDFLHVPFQLHKYNENWVPPLHHTIKRILDKKIHFLKRRKLTIGLHIIEIRLLVEYRPSLINYITKYMMKKLHLGFF</sequence>
<accession>A0A1E5JL64</accession>
<comment type="caution">
    <text evidence="1">The sequence shown here is derived from an EMBL/GenBank/DDBJ whole genome shotgun (WGS) entry which is preliminary data.</text>
</comment>
<protein>
    <submittedName>
        <fullName evidence="1">Uncharacterized protein</fullName>
    </submittedName>
</protein>